<dbReference type="EMBL" id="FMYK01000006">
    <property type="protein sequence ID" value="SDC51093.1"/>
    <property type="molecule type" value="Genomic_DNA"/>
</dbReference>
<evidence type="ECO:0000256" key="2">
    <source>
        <dbReference type="ARBA" id="ARBA00023125"/>
    </source>
</evidence>
<evidence type="ECO:0000313" key="5">
    <source>
        <dbReference type="EMBL" id="SDC51093.1"/>
    </source>
</evidence>
<dbReference type="InterPro" id="IPR032687">
    <property type="entry name" value="AraC-type_N"/>
</dbReference>
<dbReference type="Proteomes" id="UP000242317">
    <property type="component" value="Unassembled WGS sequence"/>
</dbReference>
<dbReference type="SMART" id="SM00342">
    <property type="entry name" value="HTH_ARAC"/>
    <property type="match status" value="1"/>
</dbReference>
<sequence length="344" mass="39704">MDRNIPIFPARYYLKVVELLQQRGITVAEILVESGLPIEKILQDEDAKLSISQIERFVELCLKYPQNADLAFELGSTLKLSSHSLVGYVAMTSETAGQAIELIAQYFKLIIPNFQLKIRATEMQVFLSFEPSMSMSTLNVNFHIEAIAIAFYHNLIELLGRNHPPYHVYLSIAQPRHLQKYQQLHRVTFHFQHLIQTGIQFVLPITTLDIRLPMADIYSLKIVEQRCQELMTQLSNSDEMEAWIRMMLQEAYQIPSLAECAKLLNLSTKTVQRYLKKHGQDFHIMRMQIIIERGKTALIETDKSITEIADELGYSTSANFIRAFKTAMQMTPAQYRHHSRITLD</sequence>
<keyword evidence="3" id="KW-0804">Transcription</keyword>
<organism evidence="5 6">
    <name type="scientific">Acinetobacter marinus</name>
    <dbReference type="NCBI Taxonomy" id="281375"/>
    <lineage>
        <taxon>Bacteria</taxon>
        <taxon>Pseudomonadati</taxon>
        <taxon>Pseudomonadota</taxon>
        <taxon>Gammaproteobacteria</taxon>
        <taxon>Moraxellales</taxon>
        <taxon>Moraxellaceae</taxon>
        <taxon>Acinetobacter</taxon>
    </lineage>
</organism>
<feature type="domain" description="HTH araC/xylS-type" evidence="4">
    <location>
        <begin position="238"/>
        <end position="338"/>
    </location>
</feature>
<dbReference type="RefSeq" id="WP_092620243.1">
    <property type="nucleotide sequence ID" value="NZ_FMYK01000006.1"/>
</dbReference>
<dbReference type="PANTHER" id="PTHR47894">
    <property type="entry name" value="HTH-TYPE TRANSCRIPTIONAL REGULATOR GADX"/>
    <property type="match status" value="1"/>
</dbReference>
<dbReference type="PANTHER" id="PTHR47894:SF1">
    <property type="entry name" value="HTH-TYPE TRANSCRIPTIONAL REGULATOR VQSM"/>
    <property type="match status" value="1"/>
</dbReference>
<dbReference type="PROSITE" id="PS01124">
    <property type="entry name" value="HTH_ARAC_FAMILY_2"/>
    <property type="match status" value="1"/>
</dbReference>
<name>A0A1G6M6J8_9GAMM</name>
<evidence type="ECO:0000259" key="4">
    <source>
        <dbReference type="PROSITE" id="PS01124"/>
    </source>
</evidence>
<dbReference type="GO" id="GO:0005829">
    <property type="term" value="C:cytosol"/>
    <property type="evidence" value="ECO:0007669"/>
    <property type="project" value="TreeGrafter"/>
</dbReference>
<dbReference type="GO" id="GO:0003700">
    <property type="term" value="F:DNA-binding transcription factor activity"/>
    <property type="evidence" value="ECO:0007669"/>
    <property type="project" value="InterPro"/>
</dbReference>
<dbReference type="AlphaFoldDB" id="A0A1G6M6J8"/>
<evidence type="ECO:0000256" key="3">
    <source>
        <dbReference type="ARBA" id="ARBA00023163"/>
    </source>
</evidence>
<dbReference type="PRINTS" id="PR00032">
    <property type="entry name" value="HTHARAC"/>
</dbReference>
<protein>
    <submittedName>
        <fullName evidence="5">AraC-type DNA-binding protein</fullName>
    </submittedName>
</protein>
<dbReference type="InterPro" id="IPR020449">
    <property type="entry name" value="Tscrpt_reg_AraC-type_HTH"/>
</dbReference>
<dbReference type="Gene3D" id="1.10.10.60">
    <property type="entry name" value="Homeodomain-like"/>
    <property type="match status" value="1"/>
</dbReference>
<dbReference type="InterPro" id="IPR009057">
    <property type="entry name" value="Homeodomain-like_sf"/>
</dbReference>
<accession>A0A1G6M6J8</accession>
<gene>
    <name evidence="5" type="ORF">SAMN05421749_10679</name>
</gene>
<keyword evidence="1" id="KW-0805">Transcription regulation</keyword>
<dbReference type="OrthoDB" id="5818519at2"/>
<dbReference type="Pfam" id="PF12625">
    <property type="entry name" value="Arabinose_bd"/>
    <property type="match status" value="1"/>
</dbReference>
<keyword evidence="6" id="KW-1185">Reference proteome</keyword>
<dbReference type="Pfam" id="PF12833">
    <property type="entry name" value="HTH_18"/>
    <property type="match status" value="1"/>
</dbReference>
<evidence type="ECO:0000256" key="1">
    <source>
        <dbReference type="ARBA" id="ARBA00023015"/>
    </source>
</evidence>
<dbReference type="GO" id="GO:0000976">
    <property type="term" value="F:transcription cis-regulatory region binding"/>
    <property type="evidence" value="ECO:0007669"/>
    <property type="project" value="TreeGrafter"/>
</dbReference>
<keyword evidence="2 5" id="KW-0238">DNA-binding</keyword>
<reference evidence="6" key="1">
    <citation type="submission" date="2016-09" db="EMBL/GenBank/DDBJ databases">
        <authorList>
            <person name="Varghese N."/>
            <person name="Submissions S."/>
        </authorList>
    </citation>
    <scope>NUCLEOTIDE SEQUENCE [LARGE SCALE GENOMIC DNA]</scope>
    <source>
        <strain evidence="6">ANC 3699</strain>
    </source>
</reference>
<dbReference type="InterPro" id="IPR018060">
    <property type="entry name" value="HTH_AraC"/>
</dbReference>
<proteinExistence type="predicted"/>
<evidence type="ECO:0000313" key="6">
    <source>
        <dbReference type="Proteomes" id="UP000242317"/>
    </source>
</evidence>
<dbReference type="SUPFAM" id="SSF46689">
    <property type="entry name" value="Homeodomain-like"/>
    <property type="match status" value="1"/>
</dbReference>